<evidence type="ECO:0000259" key="6">
    <source>
        <dbReference type="Pfam" id="PF08281"/>
    </source>
</evidence>
<gene>
    <name evidence="7" type="ORF">JR347_01920</name>
</gene>
<organism evidence="7 8">
    <name type="scientific">Fulvivirga lutea</name>
    <dbReference type="NCBI Taxonomy" id="2810512"/>
    <lineage>
        <taxon>Bacteria</taxon>
        <taxon>Pseudomonadati</taxon>
        <taxon>Bacteroidota</taxon>
        <taxon>Cytophagia</taxon>
        <taxon>Cytophagales</taxon>
        <taxon>Fulvivirgaceae</taxon>
        <taxon>Fulvivirga</taxon>
    </lineage>
</organism>
<feature type="domain" description="RNA polymerase sigma-70 region 2" evidence="5">
    <location>
        <begin position="29"/>
        <end position="93"/>
    </location>
</feature>
<dbReference type="GO" id="GO:0006352">
    <property type="term" value="P:DNA-templated transcription initiation"/>
    <property type="evidence" value="ECO:0007669"/>
    <property type="project" value="InterPro"/>
</dbReference>
<dbReference type="KEGG" id="fuv:JR347_01920"/>
<evidence type="ECO:0000313" key="7">
    <source>
        <dbReference type="EMBL" id="QSE97868.1"/>
    </source>
</evidence>
<evidence type="ECO:0000256" key="2">
    <source>
        <dbReference type="ARBA" id="ARBA00023015"/>
    </source>
</evidence>
<dbReference type="InterPro" id="IPR013249">
    <property type="entry name" value="RNA_pol_sigma70_r4_t2"/>
</dbReference>
<dbReference type="PANTHER" id="PTHR43133:SF51">
    <property type="entry name" value="RNA POLYMERASE SIGMA FACTOR"/>
    <property type="match status" value="1"/>
</dbReference>
<dbReference type="AlphaFoldDB" id="A0A974WHL1"/>
<dbReference type="SUPFAM" id="SSF88659">
    <property type="entry name" value="Sigma3 and sigma4 domains of RNA polymerase sigma factors"/>
    <property type="match status" value="1"/>
</dbReference>
<dbReference type="GO" id="GO:0016987">
    <property type="term" value="F:sigma factor activity"/>
    <property type="evidence" value="ECO:0007669"/>
    <property type="project" value="UniProtKB-KW"/>
</dbReference>
<dbReference type="InterPro" id="IPR036388">
    <property type="entry name" value="WH-like_DNA-bd_sf"/>
</dbReference>
<sequence length="187" mass="21866">MIDKNLSDEEIISVLQKEGNNRYFTLLSERYEASIIKKCKSYVKDEDTAEDLCQEILLKVFLKLKGFHGNAKFSTWLFSIIHNTCIDYLRKDKKNVSKVITDKMVDELADLIEGVDEVPEELSEQILTELMEHISAEDKLLLLLKYKEKHSIKDIQLSLQLSESAIKMRLKRAKDKINNLYLQQQKR</sequence>
<dbReference type="NCBIfam" id="TIGR02937">
    <property type="entry name" value="sigma70-ECF"/>
    <property type="match status" value="1"/>
</dbReference>
<proteinExistence type="inferred from homology"/>
<feature type="domain" description="RNA polymerase sigma factor 70 region 4 type 2" evidence="6">
    <location>
        <begin position="125"/>
        <end position="177"/>
    </location>
</feature>
<protein>
    <submittedName>
        <fullName evidence="7">RNA polymerase sigma factor</fullName>
    </submittedName>
</protein>
<accession>A0A974WHL1</accession>
<keyword evidence="4" id="KW-0804">Transcription</keyword>
<evidence type="ECO:0000256" key="4">
    <source>
        <dbReference type="ARBA" id="ARBA00023163"/>
    </source>
</evidence>
<dbReference type="Pfam" id="PF04542">
    <property type="entry name" value="Sigma70_r2"/>
    <property type="match status" value="1"/>
</dbReference>
<reference evidence="7" key="1">
    <citation type="submission" date="2021-02" db="EMBL/GenBank/DDBJ databases">
        <title>Fulvivirga sp. S481 isolated from sea water.</title>
        <authorList>
            <person name="Bae S.S."/>
            <person name="Baek K."/>
        </authorList>
    </citation>
    <scope>NUCLEOTIDE SEQUENCE</scope>
    <source>
        <strain evidence="7">S481</strain>
    </source>
</reference>
<evidence type="ECO:0000256" key="3">
    <source>
        <dbReference type="ARBA" id="ARBA00023082"/>
    </source>
</evidence>
<keyword evidence="3" id="KW-0731">Sigma factor</keyword>
<dbReference type="Gene3D" id="1.10.1740.10">
    <property type="match status" value="1"/>
</dbReference>
<evidence type="ECO:0000259" key="5">
    <source>
        <dbReference type="Pfam" id="PF04542"/>
    </source>
</evidence>
<dbReference type="InterPro" id="IPR014284">
    <property type="entry name" value="RNA_pol_sigma-70_dom"/>
</dbReference>
<dbReference type="InterPro" id="IPR007627">
    <property type="entry name" value="RNA_pol_sigma70_r2"/>
</dbReference>
<dbReference type="Pfam" id="PF08281">
    <property type="entry name" value="Sigma70_r4_2"/>
    <property type="match status" value="1"/>
</dbReference>
<dbReference type="InterPro" id="IPR039425">
    <property type="entry name" value="RNA_pol_sigma-70-like"/>
</dbReference>
<keyword evidence="8" id="KW-1185">Reference proteome</keyword>
<dbReference type="PANTHER" id="PTHR43133">
    <property type="entry name" value="RNA POLYMERASE ECF-TYPE SIGMA FACTO"/>
    <property type="match status" value="1"/>
</dbReference>
<dbReference type="GO" id="GO:0003677">
    <property type="term" value="F:DNA binding"/>
    <property type="evidence" value="ECO:0007669"/>
    <property type="project" value="InterPro"/>
</dbReference>
<name>A0A974WHL1_9BACT</name>
<dbReference type="Proteomes" id="UP000662783">
    <property type="component" value="Chromosome"/>
</dbReference>
<dbReference type="Gene3D" id="1.10.10.10">
    <property type="entry name" value="Winged helix-like DNA-binding domain superfamily/Winged helix DNA-binding domain"/>
    <property type="match status" value="1"/>
</dbReference>
<dbReference type="RefSeq" id="WP_205722376.1">
    <property type="nucleotide sequence ID" value="NZ_CP070608.1"/>
</dbReference>
<dbReference type="SUPFAM" id="SSF88946">
    <property type="entry name" value="Sigma2 domain of RNA polymerase sigma factors"/>
    <property type="match status" value="1"/>
</dbReference>
<evidence type="ECO:0000256" key="1">
    <source>
        <dbReference type="ARBA" id="ARBA00010641"/>
    </source>
</evidence>
<evidence type="ECO:0000313" key="8">
    <source>
        <dbReference type="Proteomes" id="UP000662783"/>
    </source>
</evidence>
<comment type="similarity">
    <text evidence="1">Belongs to the sigma-70 factor family. ECF subfamily.</text>
</comment>
<dbReference type="EMBL" id="CP070608">
    <property type="protein sequence ID" value="QSE97868.1"/>
    <property type="molecule type" value="Genomic_DNA"/>
</dbReference>
<dbReference type="InterPro" id="IPR013324">
    <property type="entry name" value="RNA_pol_sigma_r3/r4-like"/>
</dbReference>
<dbReference type="InterPro" id="IPR013325">
    <property type="entry name" value="RNA_pol_sigma_r2"/>
</dbReference>
<keyword evidence="2" id="KW-0805">Transcription regulation</keyword>